<sequence length="383" mass="44612">MADTFLKSEAWALLRKKHILFIGDSNTRALYKDLLCLLCTGRLITQRENQAKGEPSFLNDQRIMFSGLRKTRDYVEDRIWRDGRVTIEFSFTTRVFNRRIEERLTSNFYRQHPPDVVIINSTLWDLTRWGPDGYLAFKTNIVKLMELLKQSLPRHYIHPLHIHRPRLSDLTRWGPDGYLAFKTNIVKLMELLKQSLPPSTLVIWLTALHPSSTHTSSALVVKDLDFIKKFLQYNVLEANFYAAGVVQKYGFNVLDIHYYTRLLCYRRRPDGVHYTCTAVRYMTNLILTHIALSWNMTLPGRTKSADVKVIQKALASQHNPKPGNTEQSESKNNRKILRARRRKLSIDDESAMSEVMAKSAHDLMREINWNEDLALQSLFGPEF</sequence>
<dbReference type="PANTHER" id="PTHR14469:SF0">
    <property type="entry name" value="FAMILY WITH SEQUENCE SIMILARITY 113"/>
    <property type="match status" value="1"/>
</dbReference>
<name>A0A3Q0IJK4_DIACI</name>
<proteinExistence type="inferred from homology"/>
<accession>A0A3Q0IJK4</accession>
<feature type="region of interest" description="Disordered" evidence="2">
    <location>
        <begin position="315"/>
        <end position="336"/>
    </location>
</feature>
<dbReference type="SUPFAM" id="SSF52266">
    <property type="entry name" value="SGNH hydrolase"/>
    <property type="match status" value="1"/>
</dbReference>
<reference evidence="4" key="1">
    <citation type="submission" date="2025-08" db="UniProtKB">
        <authorList>
            <consortium name="RefSeq"/>
        </authorList>
    </citation>
    <scope>IDENTIFICATION</scope>
</reference>
<dbReference type="GeneID" id="103505313"/>
<dbReference type="AlphaFoldDB" id="A0A3Q0IJK4"/>
<comment type="similarity">
    <text evidence="1">Belongs to the PC-esterase family.</text>
</comment>
<dbReference type="PaxDb" id="121845-A0A3Q0IJK4"/>
<evidence type="ECO:0000256" key="1">
    <source>
        <dbReference type="ARBA" id="ARBA00037957"/>
    </source>
</evidence>
<evidence type="ECO:0000256" key="2">
    <source>
        <dbReference type="SAM" id="MobiDB-lite"/>
    </source>
</evidence>
<gene>
    <name evidence="4" type="primary">LOC103505313</name>
</gene>
<evidence type="ECO:0000313" key="3">
    <source>
        <dbReference type="Proteomes" id="UP000079169"/>
    </source>
</evidence>
<protein>
    <submittedName>
        <fullName evidence="4">PC-esterase domain-containing protein 1B-like</fullName>
    </submittedName>
</protein>
<keyword evidence="3" id="KW-1185">Reference proteome</keyword>
<dbReference type="KEGG" id="dci:103505313"/>
<dbReference type="RefSeq" id="XP_026676441.1">
    <property type="nucleotide sequence ID" value="XM_026820640.1"/>
</dbReference>
<dbReference type="PANTHER" id="PTHR14469">
    <property type="entry name" value="SARCOMA ANTIGEN NY-SAR-23"/>
    <property type="match status" value="1"/>
</dbReference>
<dbReference type="Gene3D" id="3.40.50.1110">
    <property type="entry name" value="SGNH hydrolase"/>
    <property type="match status" value="1"/>
</dbReference>
<feature type="compositionally biased region" description="Polar residues" evidence="2">
    <location>
        <begin position="315"/>
        <end position="327"/>
    </location>
</feature>
<dbReference type="Proteomes" id="UP000079169">
    <property type="component" value="Unplaced"/>
</dbReference>
<organism evidence="3 4">
    <name type="scientific">Diaphorina citri</name>
    <name type="common">Asian citrus psyllid</name>
    <dbReference type="NCBI Taxonomy" id="121845"/>
    <lineage>
        <taxon>Eukaryota</taxon>
        <taxon>Metazoa</taxon>
        <taxon>Ecdysozoa</taxon>
        <taxon>Arthropoda</taxon>
        <taxon>Hexapoda</taxon>
        <taxon>Insecta</taxon>
        <taxon>Pterygota</taxon>
        <taxon>Neoptera</taxon>
        <taxon>Paraneoptera</taxon>
        <taxon>Hemiptera</taxon>
        <taxon>Sternorrhyncha</taxon>
        <taxon>Psylloidea</taxon>
        <taxon>Psyllidae</taxon>
        <taxon>Diaphorininae</taxon>
        <taxon>Diaphorina</taxon>
    </lineage>
</organism>
<dbReference type="InterPro" id="IPR036514">
    <property type="entry name" value="SGNH_hydro_sf"/>
</dbReference>
<evidence type="ECO:0000313" key="4">
    <source>
        <dbReference type="RefSeq" id="XP_026676441.1"/>
    </source>
</evidence>